<evidence type="ECO:0000256" key="16">
    <source>
        <dbReference type="ARBA" id="ARBA00023242"/>
    </source>
</evidence>
<dbReference type="EC" id="3.2.1.143" evidence="7"/>
<dbReference type="SUPFAM" id="SSF101478">
    <property type="entry name" value="ADP-ribosylglycohydrolase"/>
    <property type="match status" value="1"/>
</dbReference>
<gene>
    <name evidence="26" type="ORF">P5673_018152</name>
</gene>
<evidence type="ECO:0000256" key="5">
    <source>
        <dbReference type="ARBA" id="ARBA00010702"/>
    </source>
</evidence>
<dbReference type="GO" id="GO:0046872">
    <property type="term" value="F:metal ion binding"/>
    <property type="evidence" value="ECO:0007669"/>
    <property type="project" value="UniProtKB-KW"/>
</dbReference>
<evidence type="ECO:0000256" key="19">
    <source>
        <dbReference type="ARBA" id="ARBA00042471"/>
    </source>
</evidence>
<evidence type="ECO:0000256" key="21">
    <source>
        <dbReference type="ARBA" id="ARBA00042850"/>
    </source>
</evidence>
<feature type="binding site" evidence="25">
    <location>
        <position position="57"/>
    </location>
    <ligand>
        <name>Mg(2+)</name>
        <dbReference type="ChEBI" id="CHEBI:18420"/>
        <label>1</label>
    </ligand>
</feature>
<evidence type="ECO:0000256" key="11">
    <source>
        <dbReference type="ARBA" id="ARBA00022763"/>
    </source>
</evidence>
<dbReference type="InterPro" id="IPR050792">
    <property type="entry name" value="ADP-ribosylglycohydrolase"/>
</dbReference>
<comment type="subcellular location">
    <subcellularLocation>
        <location evidence="2">Chromosome</location>
    </subcellularLocation>
    <subcellularLocation>
        <location evidence="4">Cytoplasm</location>
    </subcellularLocation>
    <subcellularLocation>
        <location evidence="3">Mitochondrion matrix</location>
    </subcellularLocation>
    <subcellularLocation>
        <location evidence="1">Nucleus</location>
    </subcellularLocation>
</comment>
<evidence type="ECO:0000256" key="13">
    <source>
        <dbReference type="ARBA" id="ARBA00022842"/>
    </source>
</evidence>
<evidence type="ECO:0000256" key="20">
    <source>
        <dbReference type="ARBA" id="ARBA00042722"/>
    </source>
</evidence>
<proteinExistence type="inferred from homology"/>
<keyword evidence="9" id="KW-0963">Cytoplasm</keyword>
<keyword evidence="11" id="KW-0227">DNA damage</keyword>
<dbReference type="InterPro" id="IPR036705">
    <property type="entry name" value="Ribosyl_crysJ1_sf"/>
</dbReference>
<reference evidence="26" key="1">
    <citation type="journal article" date="2023" name="G3 (Bethesda)">
        <title>Whole genome assembly and annotation of the endangered Caribbean coral Acropora cervicornis.</title>
        <authorList>
            <person name="Selwyn J.D."/>
            <person name="Vollmer S.V."/>
        </authorList>
    </citation>
    <scope>NUCLEOTIDE SEQUENCE</scope>
    <source>
        <strain evidence="26">K2</strain>
    </source>
</reference>
<evidence type="ECO:0000256" key="12">
    <source>
        <dbReference type="ARBA" id="ARBA00022801"/>
    </source>
</evidence>
<dbReference type="GO" id="GO:0004649">
    <property type="term" value="F:poly(ADP-ribose) glycohydrolase activity"/>
    <property type="evidence" value="ECO:0007669"/>
    <property type="project" value="UniProtKB-EC"/>
</dbReference>
<evidence type="ECO:0000256" key="24">
    <source>
        <dbReference type="ARBA" id="ARBA00049015"/>
    </source>
</evidence>
<evidence type="ECO:0000256" key="9">
    <source>
        <dbReference type="ARBA" id="ARBA00022490"/>
    </source>
</evidence>
<evidence type="ECO:0000256" key="6">
    <source>
        <dbReference type="ARBA" id="ARBA00011245"/>
    </source>
</evidence>
<organism evidence="26 27">
    <name type="scientific">Acropora cervicornis</name>
    <name type="common">Staghorn coral</name>
    <dbReference type="NCBI Taxonomy" id="6130"/>
    <lineage>
        <taxon>Eukaryota</taxon>
        <taxon>Metazoa</taxon>
        <taxon>Cnidaria</taxon>
        <taxon>Anthozoa</taxon>
        <taxon>Hexacorallia</taxon>
        <taxon>Scleractinia</taxon>
        <taxon>Astrocoeniina</taxon>
        <taxon>Acroporidae</taxon>
        <taxon>Acropora</taxon>
    </lineage>
</organism>
<dbReference type="GO" id="GO:0005634">
    <property type="term" value="C:nucleus"/>
    <property type="evidence" value="ECO:0007669"/>
    <property type="project" value="UniProtKB-SubCell"/>
</dbReference>
<comment type="caution">
    <text evidence="26">The sequence shown here is derived from an EMBL/GenBank/DDBJ whole genome shotgun (WGS) entry which is preliminary data.</text>
</comment>
<evidence type="ECO:0000256" key="1">
    <source>
        <dbReference type="ARBA" id="ARBA00004123"/>
    </source>
</evidence>
<evidence type="ECO:0000313" key="27">
    <source>
        <dbReference type="Proteomes" id="UP001249851"/>
    </source>
</evidence>
<dbReference type="Pfam" id="PF03747">
    <property type="entry name" value="ADP_ribosyl_GH"/>
    <property type="match status" value="1"/>
</dbReference>
<evidence type="ECO:0000256" key="14">
    <source>
        <dbReference type="ARBA" id="ARBA00023128"/>
    </source>
</evidence>
<dbReference type="Proteomes" id="UP001249851">
    <property type="component" value="Unassembled WGS sequence"/>
</dbReference>
<keyword evidence="15" id="KW-0234">DNA repair</keyword>
<keyword evidence="16" id="KW-0539">Nucleus</keyword>
<evidence type="ECO:0000256" key="7">
    <source>
        <dbReference type="ARBA" id="ARBA00012255"/>
    </source>
</evidence>
<evidence type="ECO:0000313" key="26">
    <source>
        <dbReference type="EMBL" id="KAK2559506.1"/>
    </source>
</evidence>
<dbReference type="PANTHER" id="PTHR16222">
    <property type="entry name" value="ADP-RIBOSYLGLYCOHYDROLASE"/>
    <property type="match status" value="1"/>
</dbReference>
<keyword evidence="12" id="KW-0378">Hydrolase</keyword>
<feature type="binding site" evidence="25">
    <location>
        <position position="291"/>
    </location>
    <ligand>
        <name>Mg(2+)</name>
        <dbReference type="ChEBI" id="CHEBI:18420"/>
        <label>1</label>
    </ligand>
</feature>
<keyword evidence="10 25" id="KW-0479">Metal-binding</keyword>
<evidence type="ECO:0000256" key="2">
    <source>
        <dbReference type="ARBA" id="ARBA00004286"/>
    </source>
</evidence>
<dbReference type="GO" id="GO:0006281">
    <property type="term" value="P:DNA repair"/>
    <property type="evidence" value="ECO:0007669"/>
    <property type="project" value="UniProtKB-KW"/>
</dbReference>
<evidence type="ECO:0000256" key="25">
    <source>
        <dbReference type="PIRSR" id="PIRSR605502-1"/>
    </source>
</evidence>
<feature type="binding site" evidence="25">
    <location>
        <position position="56"/>
    </location>
    <ligand>
        <name>Mg(2+)</name>
        <dbReference type="ChEBI" id="CHEBI:18420"/>
        <label>1</label>
    </ligand>
</feature>
<sequence>MSAVLNKYRGTLVGALVGDCLGANYEGVSSVIPFGEVTDYTMSGIKNKKDPIRYTDDSAMTRAICKSLLDQKKYDNRSMAVEFVKEFFKDPTRGYGQAVGKVFERLRDDDPEDITYPARCQFDGQGSYGNGAAMRISPLALFSKNSQELQEIACQNALITHAHICGVNGAIIQAIAVYKALHIEPPSLEPYNFIDHLIEVAEKIEERNVDKRSLSGSPSLPTRPFSYAGKMKEMKELFWQNDAQETGTVVETLGNGIRAQEAVPAAIFSFVLKGKLSFEDSVNYAISLGGDTDTIASMTGAISGAYWGVENVPALWKSKCEAVDEAIVFADRIFELHQERI</sequence>
<dbReference type="GO" id="GO:0140290">
    <property type="term" value="P:peptidyl-serine ADP-deribosylation"/>
    <property type="evidence" value="ECO:0007669"/>
    <property type="project" value="UniProtKB-ARBA"/>
</dbReference>
<keyword evidence="13 25" id="KW-0460">Magnesium</keyword>
<dbReference type="PANTHER" id="PTHR16222:SF24">
    <property type="entry name" value="ADP-RIBOSYLHYDROLASE ARH3"/>
    <property type="match status" value="1"/>
</dbReference>
<evidence type="ECO:0000256" key="4">
    <source>
        <dbReference type="ARBA" id="ARBA00004496"/>
    </source>
</evidence>
<dbReference type="EMBL" id="JARQWQ010000040">
    <property type="protein sequence ID" value="KAK2559506.1"/>
    <property type="molecule type" value="Genomic_DNA"/>
</dbReference>
<dbReference type="GO" id="GO:0005759">
    <property type="term" value="C:mitochondrial matrix"/>
    <property type="evidence" value="ECO:0007669"/>
    <property type="project" value="UniProtKB-SubCell"/>
</dbReference>
<feature type="binding site" evidence="25">
    <location>
        <position position="293"/>
    </location>
    <ligand>
        <name>Mg(2+)</name>
        <dbReference type="ChEBI" id="CHEBI:18420"/>
        <label>1</label>
    </ligand>
</feature>
<comment type="catalytic activity">
    <reaction evidence="24">
        <text>alpha-NAD(+) + H2O = ADP-D-ribose + nicotinamide + H(+)</text>
        <dbReference type="Rhea" id="RHEA:68792"/>
        <dbReference type="ChEBI" id="CHEBI:15377"/>
        <dbReference type="ChEBI" id="CHEBI:15378"/>
        <dbReference type="ChEBI" id="CHEBI:17154"/>
        <dbReference type="ChEBI" id="CHEBI:57967"/>
        <dbReference type="ChEBI" id="CHEBI:77017"/>
    </reaction>
</comment>
<keyword evidence="27" id="KW-1185">Reference proteome</keyword>
<name>A0AAD9QEK1_ACRCE</name>
<keyword evidence="14" id="KW-0496">Mitochondrion</keyword>
<comment type="cofactor">
    <cofactor evidence="25">
        <name>Mg(2+)</name>
        <dbReference type="ChEBI" id="CHEBI:18420"/>
    </cofactor>
    <text evidence="25">Binds 2 magnesium ions per subunit.</text>
</comment>
<evidence type="ECO:0000256" key="15">
    <source>
        <dbReference type="ARBA" id="ARBA00023204"/>
    </source>
</evidence>
<comment type="subunit">
    <text evidence="6">Monomer.</text>
</comment>
<evidence type="ECO:0000256" key="10">
    <source>
        <dbReference type="ARBA" id="ARBA00022723"/>
    </source>
</evidence>
<reference evidence="26" key="2">
    <citation type="journal article" date="2023" name="Science">
        <title>Genomic signatures of disease resistance in endangered staghorn corals.</title>
        <authorList>
            <person name="Vollmer S.V."/>
            <person name="Selwyn J.D."/>
            <person name="Despard B.A."/>
            <person name="Roesel C.L."/>
        </authorList>
    </citation>
    <scope>NUCLEOTIDE SEQUENCE</scope>
    <source>
        <strain evidence="26">K2</strain>
    </source>
</reference>
<evidence type="ECO:0000256" key="23">
    <source>
        <dbReference type="ARBA" id="ARBA00043193"/>
    </source>
</evidence>
<accession>A0AAD9QEK1</accession>
<dbReference type="GO" id="GO:0005694">
    <property type="term" value="C:chromosome"/>
    <property type="evidence" value="ECO:0007669"/>
    <property type="project" value="UniProtKB-SubCell"/>
</dbReference>
<dbReference type="AlphaFoldDB" id="A0AAD9QEK1"/>
<evidence type="ECO:0000256" key="18">
    <source>
        <dbReference type="ARBA" id="ARBA00042398"/>
    </source>
</evidence>
<evidence type="ECO:0000256" key="3">
    <source>
        <dbReference type="ARBA" id="ARBA00004305"/>
    </source>
</evidence>
<evidence type="ECO:0000256" key="8">
    <source>
        <dbReference type="ARBA" id="ARBA00022454"/>
    </source>
</evidence>
<evidence type="ECO:0000256" key="22">
    <source>
        <dbReference type="ARBA" id="ARBA00043187"/>
    </source>
</evidence>
<dbReference type="InterPro" id="IPR005502">
    <property type="entry name" value="Ribosyl_crysJ1"/>
</dbReference>
<dbReference type="FunFam" id="1.10.4080.10:FF:000001">
    <property type="entry name" value="ADP-ribose glycohydrolase ARH3"/>
    <property type="match status" value="1"/>
</dbReference>
<dbReference type="Gene3D" id="1.10.4080.10">
    <property type="entry name" value="ADP-ribosylation/Crystallin J1"/>
    <property type="match status" value="1"/>
</dbReference>
<feature type="binding site" evidence="25">
    <location>
        <position position="55"/>
    </location>
    <ligand>
        <name>Mg(2+)</name>
        <dbReference type="ChEBI" id="CHEBI:18420"/>
        <label>1</label>
    </ligand>
</feature>
<keyword evidence="8" id="KW-0158">Chromosome</keyword>
<protein>
    <recommendedName>
        <fullName evidence="17">ADP-ribosylhydrolase ARH3</fullName>
        <ecNumber evidence="7">3.2.1.143</ecNumber>
    </recommendedName>
    <alternativeName>
        <fullName evidence="18">ADP-ribose glycohydrolase ARH3</fullName>
    </alternativeName>
    <alternativeName>
        <fullName evidence="19">ADP-ribosylhydrolase 3</fullName>
    </alternativeName>
    <alternativeName>
        <fullName evidence="22">O-acetyl-ADP-ribose deacetylase ARH3</fullName>
    </alternativeName>
    <alternativeName>
        <fullName evidence="23">Poly(ADP-ribose) glycohydrolase ARH3</fullName>
    </alternativeName>
    <alternativeName>
        <fullName evidence="21">[Protein ADP-ribosylarginine] hydrolase-like protein 2</fullName>
    </alternativeName>
    <alternativeName>
        <fullName evidence="20">[Protein ADP-ribosylserine] hydrolase</fullName>
    </alternativeName>
</protein>
<feature type="binding site" evidence="25">
    <location>
        <position position="294"/>
    </location>
    <ligand>
        <name>Mg(2+)</name>
        <dbReference type="ChEBI" id="CHEBI:18420"/>
        <label>1</label>
    </ligand>
</feature>
<evidence type="ECO:0000256" key="17">
    <source>
        <dbReference type="ARBA" id="ARBA00041057"/>
    </source>
</evidence>
<comment type="similarity">
    <text evidence="5">Belongs to the ADP-ribosylglycohydrolase family.</text>
</comment>